<dbReference type="AlphaFoldDB" id="A0A921ZSC0"/>
<accession>A0A921ZSC0</accession>
<evidence type="ECO:0000313" key="2">
    <source>
        <dbReference type="Proteomes" id="UP000791440"/>
    </source>
</evidence>
<evidence type="ECO:0000313" key="1">
    <source>
        <dbReference type="EMBL" id="KAG6462928.1"/>
    </source>
</evidence>
<sequence length="63" mass="7282">MTEANKLAVRLMASSFHHPWTLQCQRHSQAVAYQEVSTLKATFKGQVIALEEYRCRKFIRNSA</sequence>
<proteinExistence type="predicted"/>
<keyword evidence="2" id="KW-1185">Reference proteome</keyword>
<reference evidence="1" key="1">
    <citation type="journal article" date="2016" name="Insect Biochem. Mol. Biol.">
        <title>Multifaceted biological insights from a draft genome sequence of the tobacco hornworm moth, Manduca sexta.</title>
        <authorList>
            <person name="Kanost M.R."/>
            <person name="Arrese E.L."/>
            <person name="Cao X."/>
            <person name="Chen Y.R."/>
            <person name="Chellapilla S."/>
            <person name="Goldsmith M.R."/>
            <person name="Grosse-Wilde E."/>
            <person name="Heckel D.G."/>
            <person name="Herndon N."/>
            <person name="Jiang H."/>
            <person name="Papanicolaou A."/>
            <person name="Qu J."/>
            <person name="Soulages J.L."/>
            <person name="Vogel H."/>
            <person name="Walters J."/>
            <person name="Waterhouse R.M."/>
            <person name="Ahn S.J."/>
            <person name="Almeida F.C."/>
            <person name="An C."/>
            <person name="Aqrawi P."/>
            <person name="Bretschneider A."/>
            <person name="Bryant W.B."/>
            <person name="Bucks S."/>
            <person name="Chao H."/>
            <person name="Chevignon G."/>
            <person name="Christen J.M."/>
            <person name="Clarke D.F."/>
            <person name="Dittmer N.T."/>
            <person name="Ferguson L.C.F."/>
            <person name="Garavelou S."/>
            <person name="Gordon K.H.J."/>
            <person name="Gunaratna R.T."/>
            <person name="Han Y."/>
            <person name="Hauser F."/>
            <person name="He Y."/>
            <person name="Heidel-Fischer H."/>
            <person name="Hirsh A."/>
            <person name="Hu Y."/>
            <person name="Jiang H."/>
            <person name="Kalra D."/>
            <person name="Klinner C."/>
            <person name="Konig C."/>
            <person name="Kovar C."/>
            <person name="Kroll A.R."/>
            <person name="Kuwar S.S."/>
            <person name="Lee S.L."/>
            <person name="Lehman R."/>
            <person name="Li K."/>
            <person name="Li Z."/>
            <person name="Liang H."/>
            <person name="Lovelace S."/>
            <person name="Lu Z."/>
            <person name="Mansfield J.H."/>
            <person name="McCulloch K.J."/>
            <person name="Mathew T."/>
            <person name="Morton B."/>
            <person name="Muzny D.M."/>
            <person name="Neunemann D."/>
            <person name="Ongeri F."/>
            <person name="Pauchet Y."/>
            <person name="Pu L.L."/>
            <person name="Pyrousis I."/>
            <person name="Rao X.J."/>
            <person name="Redding A."/>
            <person name="Roesel C."/>
            <person name="Sanchez-Gracia A."/>
            <person name="Schaack S."/>
            <person name="Shukla A."/>
            <person name="Tetreau G."/>
            <person name="Wang Y."/>
            <person name="Xiong G.H."/>
            <person name="Traut W."/>
            <person name="Walsh T.K."/>
            <person name="Worley K.C."/>
            <person name="Wu D."/>
            <person name="Wu W."/>
            <person name="Wu Y.Q."/>
            <person name="Zhang X."/>
            <person name="Zou Z."/>
            <person name="Zucker H."/>
            <person name="Briscoe A.D."/>
            <person name="Burmester T."/>
            <person name="Clem R.J."/>
            <person name="Feyereisen R."/>
            <person name="Grimmelikhuijzen C.J.P."/>
            <person name="Hamodrakas S.J."/>
            <person name="Hansson B.S."/>
            <person name="Huguet E."/>
            <person name="Jermiin L.S."/>
            <person name="Lan Q."/>
            <person name="Lehman H.K."/>
            <person name="Lorenzen M."/>
            <person name="Merzendorfer H."/>
            <person name="Michalopoulos I."/>
            <person name="Morton D.B."/>
            <person name="Muthukrishnan S."/>
            <person name="Oakeshott J.G."/>
            <person name="Palmer W."/>
            <person name="Park Y."/>
            <person name="Passarelli A.L."/>
            <person name="Rozas J."/>
            <person name="Schwartz L.M."/>
            <person name="Smith W."/>
            <person name="Southgate A."/>
            <person name="Vilcinskas A."/>
            <person name="Vogt R."/>
            <person name="Wang P."/>
            <person name="Werren J."/>
            <person name="Yu X.Q."/>
            <person name="Zhou J.J."/>
            <person name="Brown S.J."/>
            <person name="Scherer S.E."/>
            <person name="Richards S."/>
            <person name="Blissard G.W."/>
        </authorList>
    </citation>
    <scope>NUCLEOTIDE SEQUENCE</scope>
</reference>
<protein>
    <submittedName>
        <fullName evidence="1">Uncharacterized protein</fullName>
    </submittedName>
</protein>
<organism evidence="1 2">
    <name type="scientific">Manduca sexta</name>
    <name type="common">Tobacco hawkmoth</name>
    <name type="synonym">Tobacco hornworm</name>
    <dbReference type="NCBI Taxonomy" id="7130"/>
    <lineage>
        <taxon>Eukaryota</taxon>
        <taxon>Metazoa</taxon>
        <taxon>Ecdysozoa</taxon>
        <taxon>Arthropoda</taxon>
        <taxon>Hexapoda</taxon>
        <taxon>Insecta</taxon>
        <taxon>Pterygota</taxon>
        <taxon>Neoptera</taxon>
        <taxon>Endopterygota</taxon>
        <taxon>Lepidoptera</taxon>
        <taxon>Glossata</taxon>
        <taxon>Ditrysia</taxon>
        <taxon>Bombycoidea</taxon>
        <taxon>Sphingidae</taxon>
        <taxon>Sphinginae</taxon>
        <taxon>Sphingini</taxon>
        <taxon>Manduca</taxon>
    </lineage>
</organism>
<gene>
    <name evidence="1" type="ORF">O3G_MSEX013543</name>
</gene>
<dbReference type="Proteomes" id="UP000791440">
    <property type="component" value="Unassembled WGS sequence"/>
</dbReference>
<dbReference type="EMBL" id="JH668906">
    <property type="protein sequence ID" value="KAG6462928.1"/>
    <property type="molecule type" value="Genomic_DNA"/>
</dbReference>
<reference evidence="1" key="2">
    <citation type="submission" date="2020-12" db="EMBL/GenBank/DDBJ databases">
        <authorList>
            <person name="Kanost M."/>
        </authorList>
    </citation>
    <scope>NUCLEOTIDE SEQUENCE</scope>
</reference>
<comment type="caution">
    <text evidence="1">The sequence shown here is derived from an EMBL/GenBank/DDBJ whole genome shotgun (WGS) entry which is preliminary data.</text>
</comment>
<name>A0A921ZSC0_MANSE</name>